<proteinExistence type="predicted"/>
<dbReference type="SMART" id="SM00091">
    <property type="entry name" value="PAS"/>
    <property type="match status" value="6"/>
</dbReference>
<protein>
    <recommendedName>
        <fullName evidence="2">histidine kinase</fullName>
        <ecNumber evidence="2">2.7.13.3</ecNumber>
    </recommendedName>
</protein>
<dbReference type="PROSITE" id="PS50113">
    <property type="entry name" value="PAC"/>
    <property type="match status" value="3"/>
</dbReference>
<evidence type="ECO:0000259" key="9">
    <source>
        <dbReference type="PROSITE" id="PS50113"/>
    </source>
</evidence>
<feature type="domain" description="PAS" evidence="8">
    <location>
        <begin position="904"/>
        <end position="977"/>
    </location>
</feature>
<feature type="domain" description="PAC" evidence="9">
    <location>
        <begin position="982"/>
        <end position="1034"/>
    </location>
</feature>
<dbReference type="RefSeq" id="WP_214421119.1">
    <property type="nucleotide sequence ID" value="NZ_CP075546.1"/>
</dbReference>
<feature type="domain" description="PAS" evidence="8">
    <location>
        <begin position="1035"/>
        <end position="1090"/>
    </location>
</feature>
<dbReference type="Pfam" id="PF02518">
    <property type="entry name" value="HATPase_c"/>
    <property type="match status" value="1"/>
</dbReference>
<dbReference type="InterPro" id="IPR036890">
    <property type="entry name" value="HATPase_C_sf"/>
</dbReference>
<evidence type="ECO:0000256" key="4">
    <source>
        <dbReference type="ARBA" id="ARBA00022679"/>
    </source>
</evidence>
<dbReference type="PANTHER" id="PTHR43304:SF1">
    <property type="entry name" value="PAC DOMAIN-CONTAINING PROTEIN"/>
    <property type="match status" value="1"/>
</dbReference>
<dbReference type="EMBL" id="CP075546">
    <property type="protein sequence ID" value="QVV90348.1"/>
    <property type="molecule type" value="Genomic_DNA"/>
</dbReference>
<dbReference type="InterPro" id="IPR005467">
    <property type="entry name" value="His_kinase_dom"/>
</dbReference>
<evidence type="ECO:0000256" key="5">
    <source>
        <dbReference type="ARBA" id="ARBA00022777"/>
    </source>
</evidence>
<feature type="transmembrane region" description="Helical" evidence="6">
    <location>
        <begin position="85"/>
        <end position="105"/>
    </location>
</feature>
<dbReference type="Pfam" id="PF00989">
    <property type="entry name" value="PAS"/>
    <property type="match status" value="1"/>
</dbReference>
<feature type="transmembrane region" description="Helical" evidence="6">
    <location>
        <begin position="15"/>
        <end position="41"/>
    </location>
</feature>
<dbReference type="SMART" id="SM00388">
    <property type="entry name" value="HisKA"/>
    <property type="match status" value="1"/>
</dbReference>
<dbReference type="InterPro" id="IPR003018">
    <property type="entry name" value="GAF"/>
</dbReference>
<dbReference type="PROSITE" id="PS50109">
    <property type="entry name" value="HIS_KIN"/>
    <property type="match status" value="1"/>
</dbReference>
<dbReference type="SUPFAM" id="SSF55874">
    <property type="entry name" value="ATPase domain of HSP90 chaperone/DNA topoisomerase II/histidine kinase"/>
    <property type="match status" value="1"/>
</dbReference>
<dbReference type="PROSITE" id="PS50112">
    <property type="entry name" value="PAS"/>
    <property type="match status" value="4"/>
</dbReference>
<keyword evidence="6" id="KW-0812">Transmembrane</keyword>
<evidence type="ECO:0000313" key="11">
    <source>
        <dbReference type="Proteomes" id="UP000680656"/>
    </source>
</evidence>
<dbReference type="InterPro" id="IPR035965">
    <property type="entry name" value="PAS-like_dom_sf"/>
</dbReference>
<evidence type="ECO:0000259" key="8">
    <source>
        <dbReference type="PROSITE" id="PS50112"/>
    </source>
</evidence>
<evidence type="ECO:0000313" key="10">
    <source>
        <dbReference type="EMBL" id="QVV90348.1"/>
    </source>
</evidence>
<keyword evidence="5" id="KW-0418">Kinase</keyword>
<dbReference type="SMART" id="SM00086">
    <property type="entry name" value="PAC"/>
    <property type="match status" value="4"/>
</dbReference>
<gene>
    <name evidence="10" type="ORF">KHC33_07660</name>
</gene>
<dbReference type="InterPro" id="IPR000014">
    <property type="entry name" value="PAS"/>
</dbReference>
<keyword evidence="11" id="KW-1185">Reference proteome</keyword>
<sequence>MSLHESLQVTPKVSLYALIISSLIVIILTIISLSLEITIVFQNLYYFPIIIACAFYLRKGFIFSLILIGIYGLFILIFAHTQNELISALIRVLIFIVVAGVVTWLSSRYEERTKELIESEKKFKQLFNANDSGIALHEIICDERGNPVDYRFLNVNPSYEKMTGLLGSDIVGKTVREILPGTEDYWVEAYGAVAKTGITKKFEQYSKELGKYFEVTAYSPEPGTFACLIHDVTDRKNQEKLVNETNAYLENLITHANVPIIIWDPDYHITRVNRAFELLCGRPAEYLEGGHLSILFHPAHADRSMRLIKTTHEGVRWDTVEIPIIHQDGTARTVLWNSATIYGPDGEKPIATIAQGCDVTLERFLELEKERAAIQIQENIAQLAILNDGIRNPLTIIASYADLAGDEQIAARIQHEVMRIDEMVNNLDREWVHSEKILNYLRKNDKVAIDFVPTHAHTNRGQSHFLQTEQVLSSPYLSSHERYVEEIQTRLYSILDSTDVYIYVVDLETYDILYLNEQGRKLFGNVIGQKCYGSIYGIHDGPCSFCTNNLIREKAGSKEVIKGEFLLPKTDRWYESRTRAIPWADGRLVRLEIGTDVTDRKLAEKRDKLQLVRLEAFLTLLNMADSSEMDILSFSLEKSLTVSESIYAFVGLMSSDESEMEIHTWSQGALEICSILEKPIHFPIKDAGIWGECVRTRSPFIHNDYSAPHPAKHGSPEGHIPITRFLGVPICDGNQIVAVLAVANKLNDYSYDDVNTLLTLGNIMWEMVHRGRISDELIQKNRYNRTLIETSLDPLVTIGKDGKITDVNSATEQITGYSRDDLIGTDFSDYFTDPELARTGYLTVFEKGLVRDYPLAIRHKDGTITDVLYNASVYLNEHGEMEGVFAAARDVTERKKIEIALFEQEERFRLALKATNDVIWDYDIINDAQRWNESGTAVFGWTDIVHHQQSAAWWTDRVHPDDCERVAREFENALRDPLCLKWHDEYRFRRADGQYAYVMDRGYIIRDSSGQAIRMIGAMLDISNRKKAEEALAESEKRFRDLVDTITSGVGVYSVQGDGRYGKDYIITDFNRMALEIEGKTIEEVIGKSLADLRPNIDEYGLIPVFQRVWKTGIPEYFPQKLYLDQQYANYYENRVFKLKSGEIVAVYNDVTDQKRLEVALQESRALLDSTQHLAKVGGWEYDVRTHAMTWTDETYRIHEIEPGTIPVGSPDHILESLRCYDKIDQPVIEQAFNLCVSEGIPYVLEFPLTTQKNNRIWIQTMGRAVFENGQVVKVIGNIVDITERKRIEDALRQANRQLNLLTAVTRHDIINKTSVIYDSLGIAEMDHTDPSLDQLFRIIKSATDAIKSHIEFTRTYQKLGSHEPQWYLLDDVMPSTVPSTIQFRKETGNYEVFADPMFSQVFTNLLDNSVRHGKHVTDIRVHADNKKDELVIMWEDNGIGIPFDQKERIFERGIGDNTGYGLFLVREVLQITGITISECGVEGKGARFEIIVPKWKFRRKDT</sequence>
<dbReference type="EC" id="2.7.13.3" evidence="2"/>
<organism evidence="10 11">
    <name type="scientific">Methanospirillum purgamenti</name>
    <dbReference type="NCBI Taxonomy" id="2834276"/>
    <lineage>
        <taxon>Archaea</taxon>
        <taxon>Methanobacteriati</taxon>
        <taxon>Methanobacteriota</taxon>
        <taxon>Stenosarchaea group</taxon>
        <taxon>Methanomicrobia</taxon>
        <taxon>Methanomicrobiales</taxon>
        <taxon>Methanospirillaceae</taxon>
        <taxon>Methanospirillum</taxon>
    </lineage>
</organism>
<dbReference type="GO" id="GO:0006355">
    <property type="term" value="P:regulation of DNA-templated transcription"/>
    <property type="evidence" value="ECO:0007669"/>
    <property type="project" value="InterPro"/>
</dbReference>
<dbReference type="Proteomes" id="UP000680656">
    <property type="component" value="Chromosome"/>
</dbReference>
<feature type="transmembrane region" description="Helical" evidence="6">
    <location>
        <begin position="61"/>
        <end position="79"/>
    </location>
</feature>
<dbReference type="GO" id="GO:0000155">
    <property type="term" value="F:phosphorelay sensor kinase activity"/>
    <property type="evidence" value="ECO:0007669"/>
    <property type="project" value="InterPro"/>
</dbReference>
<keyword evidence="3" id="KW-0597">Phosphoprotein</keyword>
<dbReference type="InterPro" id="IPR013655">
    <property type="entry name" value="PAS_fold_3"/>
</dbReference>
<dbReference type="CDD" id="cd00082">
    <property type="entry name" value="HisKA"/>
    <property type="match status" value="1"/>
</dbReference>
<dbReference type="Pfam" id="PF08447">
    <property type="entry name" value="PAS_3"/>
    <property type="match status" value="1"/>
</dbReference>
<feature type="domain" description="PAC" evidence="9">
    <location>
        <begin position="1243"/>
        <end position="1294"/>
    </location>
</feature>
<keyword evidence="6" id="KW-0472">Membrane</keyword>
<evidence type="ECO:0000256" key="6">
    <source>
        <dbReference type="SAM" id="Phobius"/>
    </source>
</evidence>
<feature type="domain" description="PAC" evidence="9">
    <location>
        <begin position="851"/>
        <end position="903"/>
    </location>
</feature>
<reference evidence="10 11" key="1">
    <citation type="submission" date="2021-05" db="EMBL/GenBank/DDBJ databases">
        <title>A novel Methanospirillum isolate from a pyrite-forming mixed culture.</title>
        <authorList>
            <person name="Bunk B."/>
            <person name="Sproer C."/>
            <person name="Spring S."/>
            <person name="Pester M."/>
        </authorList>
    </citation>
    <scope>NUCLEOTIDE SEQUENCE [LARGE SCALE GENOMIC DNA]</scope>
    <source>
        <strain evidence="10 11">J.3.6.1-F.2.7.3</strain>
    </source>
</reference>
<dbReference type="CDD" id="cd00130">
    <property type="entry name" value="PAS"/>
    <property type="match status" value="3"/>
</dbReference>
<dbReference type="GeneID" id="65097050"/>
<dbReference type="InterPro" id="IPR052162">
    <property type="entry name" value="Sensor_kinase/Photoreceptor"/>
</dbReference>
<dbReference type="Gene3D" id="3.30.565.10">
    <property type="entry name" value="Histidine kinase-like ATPase, C-terminal domain"/>
    <property type="match status" value="1"/>
</dbReference>
<dbReference type="PANTHER" id="PTHR43304">
    <property type="entry name" value="PHYTOCHROME-LIKE PROTEIN CPH1"/>
    <property type="match status" value="1"/>
</dbReference>
<keyword evidence="4" id="KW-0808">Transferase</keyword>
<feature type="domain" description="PAS" evidence="8">
    <location>
        <begin position="780"/>
        <end position="835"/>
    </location>
</feature>
<dbReference type="InterPro" id="IPR003661">
    <property type="entry name" value="HisK_dim/P_dom"/>
</dbReference>
<dbReference type="SUPFAM" id="SSF55781">
    <property type="entry name" value="GAF domain-like"/>
    <property type="match status" value="1"/>
</dbReference>
<keyword evidence="6" id="KW-1133">Transmembrane helix</keyword>
<dbReference type="InterPro" id="IPR013767">
    <property type="entry name" value="PAS_fold"/>
</dbReference>
<dbReference type="Gene3D" id="3.30.450.20">
    <property type="entry name" value="PAS domain"/>
    <property type="match status" value="7"/>
</dbReference>
<dbReference type="Gene3D" id="3.30.450.40">
    <property type="match status" value="1"/>
</dbReference>
<accession>A0A8E7B4G9</accession>
<evidence type="ECO:0000256" key="2">
    <source>
        <dbReference type="ARBA" id="ARBA00012438"/>
    </source>
</evidence>
<dbReference type="InterPro" id="IPR000700">
    <property type="entry name" value="PAS-assoc_C"/>
</dbReference>
<dbReference type="InterPro" id="IPR001610">
    <property type="entry name" value="PAC"/>
</dbReference>
<feature type="domain" description="Histidine kinase" evidence="7">
    <location>
        <begin position="1399"/>
        <end position="1497"/>
    </location>
</feature>
<dbReference type="SMART" id="SM00387">
    <property type="entry name" value="HATPase_c"/>
    <property type="match status" value="1"/>
</dbReference>
<dbReference type="Pfam" id="PF13426">
    <property type="entry name" value="PAS_9"/>
    <property type="match status" value="2"/>
</dbReference>
<dbReference type="Pfam" id="PF13185">
    <property type="entry name" value="GAF_2"/>
    <property type="match status" value="1"/>
</dbReference>
<evidence type="ECO:0000259" key="7">
    <source>
        <dbReference type="PROSITE" id="PS50109"/>
    </source>
</evidence>
<comment type="catalytic activity">
    <reaction evidence="1">
        <text>ATP + protein L-histidine = ADP + protein N-phospho-L-histidine.</text>
        <dbReference type="EC" id="2.7.13.3"/>
    </reaction>
</comment>
<dbReference type="Pfam" id="PF13188">
    <property type="entry name" value="PAS_8"/>
    <property type="match status" value="1"/>
</dbReference>
<name>A0A8E7B4G9_9EURY</name>
<dbReference type="CDD" id="cd00075">
    <property type="entry name" value="HATPase"/>
    <property type="match status" value="1"/>
</dbReference>
<evidence type="ECO:0000256" key="3">
    <source>
        <dbReference type="ARBA" id="ARBA00022553"/>
    </source>
</evidence>
<dbReference type="KEGG" id="mrtj:KHC33_07660"/>
<dbReference type="NCBIfam" id="TIGR00229">
    <property type="entry name" value="sensory_box"/>
    <property type="match status" value="4"/>
</dbReference>
<feature type="domain" description="PAS" evidence="8">
    <location>
        <begin position="487"/>
        <end position="524"/>
    </location>
</feature>
<dbReference type="InterPro" id="IPR029016">
    <property type="entry name" value="GAF-like_dom_sf"/>
</dbReference>
<dbReference type="SUPFAM" id="SSF55785">
    <property type="entry name" value="PYP-like sensor domain (PAS domain)"/>
    <property type="match status" value="7"/>
</dbReference>
<evidence type="ECO:0000256" key="1">
    <source>
        <dbReference type="ARBA" id="ARBA00000085"/>
    </source>
</evidence>
<dbReference type="InterPro" id="IPR003594">
    <property type="entry name" value="HATPase_dom"/>
</dbReference>